<keyword evidence="3" id="KW-1185">Reference proteome</keyword>
<dbReference type="EMBL" id="CP144532">
    <property type="protein sequence ID" value="WWC59854.1"/>
    <property type="molecule type" value="Genomic_DNA"/>
</dbReference>
<dbReference type="KEGG" id="kdj:28966130"/>
<sequence>MSELGTWDAYRLATRAVTVLSNSTKGNLSASYYLEALQRHIDDILNPGPKAAAFFPNTHADPSRDANSGTLHLQALSAERRALDDLSETLDSRIEAETIRLFGADQLREATPSGDDDEEESFVLLGGDDASSETLVRPGLDLKTKLRDAASTLVQWTIAQQGNFGGPTTIEFDGTNDTRKTGLYAISTNPVTKRNSTQIFFEDGPTWHLETKNTYGG</sequence>
<dbReference type="EMBL" id="KI894029">
    <property type="protein sequence ID" value="OBR86424.1"/>
    <property type="molecule type" value="Genomic_DNA"/>
</dbReference>
<name>A0A1A6A8N9_9TREE</name>
<accession>A0A1A6A8N9</accession>
<reference evidence="2" key="2">
    <citation type="submission" date="2013-07" db="EMBL/GenBank/DDBJ databases">
        <authorList>
            <consortium name="The Broad Institute Genome Sequencing Platform"/>
            <person name="Cuomo C."/>
            <person name="Litvintseva A."/>
            <person name="Chen Y."/>
            <person name="Heitman J."/>
            <person name="Sun S."/>
            <person name="Springer D."/>
            <person name="Dromer F."/>
            <person name="Young S.K."/>
            <person name="Zeng Q."/>
            <person name="Gargeya S."/>
            <person name="Fitzgerald M."/>
            <person name="Abouelleil A."/>
            <person name="Alvarado L."/>
            <person name="Berlin A.M."/>
            <person name="Chapman S.B."/>
            <person name="Dewar J."/>
            <person name="Goldberg J."/>
            <person name="Griggs A."/>
            <person name="Gujja S."/>
            <person name="Hansen M."/>
            <person name="Howarth C."/>
            <person name="Imamovic A."/>
            <person name="Larimer J."/>
            <person name="McCowan C."/>
            <person name="Murphy C."/>
            <person name="Pearson M."/>
            <person name="Priest M."/>
            <person name="Roberts A."/>
            <person name="Saif S."/>
            <person name="Shea T."/>
            <person name="Sykes S."/>
            <person name="Wortman J."/>
            <person name="Nusbaum C."/>
            <person name="Birren B."/>
        </authorList>
    </citation>
    <scope>NUCLEOTIDE SEQUENCE</scope>
    <source>
        <strain evidence="2">CBS 10117</strain>
    </source>
</reference>
<dbReference type="VEuPathDB" id="FungiDB:I303_02431"/>
<dbReference type="Proteomes" id="UP000078595">
    <property type="component" value="Chromosome 3"/>
</dbReference>
<dbReference type="GeneID" id="28966130"/>
<reference evidence="2" key="3">
    <citation type="submission" date="2024-02" db="EMBL/GenBank/DDBJ databases">
        <title>Comparative genomics of Cryptococcus and Kwoniella reveals pathogenesis evolution and contrasting modes of karyotype evolution via chromosome fusion or intercentromeric recombination.</title>
        <authorList>
            <person name="Coelho M.A."/>
            <person name="David-Palma M."/>
            <person name="Shea T."/>
            <person name="Bowers K."/>
            <person name="McGinley-Smith S."/>
            <person name="Mohammad A.W."/>
            <person name="Gnirke A."/>
            <person name="Yurkov A.M."/>
            <person name="Nowrousian M."/>
            <person name="Sun S."/>
            <person name="Cuomo C.A."/>
            <person name="Heitman J."/>
        </authorList>
    </citation>
    <scope>NUCLEOTIDE SEQUENCE</scope>
    <source>
        <strain evidence="2">CBS 10117</strain>
    </source>
</reference>
<protein>
    <submittedName>
        <fullName evidence="1">Uncharacterized protein</fullName>
    </submittedName>
</protein>
<evidence type="ECO:0000313" key="2">
    <source>
        <dbReference type="EMBL" id="WWC59854.1"/>
    </source>
</evidence>
<gene>
    <name evidence="1" type="ORF">I303_02431</name>
    <name evidence="2" type="ORF">I303_102416</name>
</gene>
<dbReference type="AlphaFoldDB" id="A0A1A6A8N9"/>
<reference evidence="1" key="1">
    <citation type="submission" date="2013-07" db="EMBL/GenBank/DDBJ databases">
        <title>The Genome Sequence of Cryptococcus dejecticola CBS10117.</title>
        <authorList>
            <consortium name="The Broad Institute Genome Sequencing Platform"/>
            <person name="Cuomo C."/>
            <person name="Litvintseva A."/>
            <person name="Chen Y."/>
            <person name="Heitman J."/>
            <person name="Sun S."/>
            <person name="Springer D."/>
            <person name="Dromer F."/>
            <person name="Young S.K."/>
            <person name="Zeng Q."/>
            <person name="Gargeya S."/>
            <person name="Fitzgerald M."/>
            <person name="Abouelleil A."/>
            <person name="Alvarado L."/>
            <person name="Berlin A.M."/>
            <person name="Chapman S.B."/>
            <person name="Dewar J."/>
            <person name="Goldberg J."/>
            <person name="Griggs A."/>
            <person name="Gujja S."/>
            <person name="Hansen M."/>
            <person name="Howarth C."/>
            <person name="Imamovic A."/>
            <person name="Larimer J."/>
            <person name="McCowan C."/>
            <person name="Murphy C."/>
            <person name="Pearson M."/>
            <person name="Priest M."/>
            <person name="Roberts A."/>
            <person name="Saif S."/>
            <person name="Shea T."/>
            <person name="Sykes S."/>
            <person name="Wortman J."/>
            <person name="Nusbaum C."/>
            <person name="Birren B."/>
        </authorList>
    </citation>
    <scope>NUCLEOTIDE SEQUENCE [LARGE SCALE GENOMIC DNA]</scope>
    <source>
        <strain evidence="1">CBS 10117</strain>
    </source>
</reference>
<evidence type="ECO:0000313" key="3">
    <source>
        <dbReference type="Proteomes" id="UP000078595"/>
    </source>
</evidence>
<evidence type="ECO:0000313" key="1">
    <source>
        <dbReference type="EMBL" id="OBR86424.1"/>
    </source>
</evidence>
<organism evidence="1">
    <name type="scientific">Kwoniella dejecticola CBS 10117</name>
    <dbReference type="NCBI Taxonomy" id="1296121"/>
    <lineage>
        <taxon>Eukaryota</taxon>
        <taxon>Fungi</taxon>
        <taxon>Dikarya</taxon>
        <taxon>Basidiomycota</taxon>
        <taxon>Agaricomycotina</taxon>
        <taxon>Tremellomycetes</taxon>
        <taxon>Tremellales</taxon>
        <taxon>Cryptococcaceae</taxon>
        <taxon>Kwoniella</taxon>
    </lineage>
</organism>
<proteinExistence type="predicted"/>
<dbReference type="RefSeq" id="XP_018264266.1">
    <property type="nucleotide sequence ID" value="XM_018405772.1"/>
</dbReference>